<proteinExistence type="predicted"/>
<organism evidence="2 3">
    <name type="scientific">Nonomuraea thailandensis</name>
    <dbReference type="NCBI Taxonomy" id="1188745"/>
    <lineage>
        <taxon>Bacteria</taxon>
        <taxon>Bacillati</taxon>
        <taxon>Actinomycetota</taxon>
        <taxon>Actinomycetes</taxon>
        <taxon>Streptosporangiales</taxon>
        <taxon>Streptosporangiaceae</taxon>
        <taxon>Nonomuraea</taxon>
    </lineage>
</organism>
<feature type="compositionally biased region" description="Basic and acidic residues" evidence="1">
    <location>
        <begin position="23"/>
        <end position="34"/>
    </location>
</feature>
<sequence>MRDSSVIVTRAKRSRGKKSGIARQERALRSDHLPDGAPGLGVPRIEEEMCRSC</sequence>
<keyword evidence="3" id="KW-1185">Reference proteome</keyword>
<feature type="region of interest" description="Disordered" evidence="1">
    <location>
        <begin position="1"/>
        <end position="42"/>
    </location>
</feature>
<accession>A0A9X2GUG9</accession>
<evidence type="ECO:0000256" key="1">
    <source>
        <dbReference type="SAM" id="MobiDB-lite"/>
    </source>
</evidence>
<dbReference type="Proteomes" id="UP001139648">
    <property type="component" value="Unassembled WGS sequence"/>
</dbReference>
<dbReference type="EMBL" id="JAMZEB010000002">
    <property type="protein sequence ID" value="MCP2360643.1"/>
    <property type="molecule type" value="Genomic_DNA"/>
</dbReference>
<comment type="caution">
    <text evidence="2">The sequence shown here is derived from an EMBL/GenBank/DDBJ whole genome shotgun (WGS) entry which is preliminary data.</text>
</comment>
<protein>
    <submittedName>
        <fullName evidence="2">Uncharacterized protein</fullName>
    </submittedName>
</protein>
<reference evidence="2" key="1">
    <citation type="submission" date="2022-06" db="EMBL/GenBank/DDBJ databases">
        <title>Sequencing the genomes of 1000 actinobacteria strains.</title>
        <authorList>
            <person name="Klenk H.-P."/>
        </authorList>
    </citation>
    <scope>NUCLEOTIDE SEQUENCE</scope>
    <source>
        <strain evidence="2">DSM 46694</strain>
    </source>
</reference>
<evidence type="ECO:0000313" key="3">
    <source>
        <dbReference type="Proteomes" id="UP001139648"/>
    </source>
</evidence>
<name>A0A9X2GUG9_9ACTN</name>
<evidence type="ECO:0000313" key="2">
    <source>
        <dbReference type="EMBL" id="MCP2360643.1"/>
    </source>
</evidence>
<dbReference type="AlphaFoldDB" id="A0A9X2GUG9"/>
<gene>
    <name evidence="2" type="ORF">HD597_007663</name>
</gene>
<feature type="compositionally biased region" description="Basic residues" evidence="1">
    <location>
        <begin position="10"/>
        <end position="20"/>
    </location>
</feature>